<reference evidence="1" key="1">
    <citation type="submission" date="2022-07" db="EMBL/GenBank/DDBJ databases">
        <title>Phylogenomic reconstructions and comparative analyses of Kickxellomycotina fungi.</title>
        <authorList>
            <person name="Reynolds N.K."/>
            <person name="Stajich J.E."/>
            <person name="Barry K."/>
            <person name="Grigoriev I.V."/>
            <person name="Crous P."/>
            <person name="Smith M.E."/>
        </authorList>
    </citation>
    <scope>NUCLEOTIDE SEQUENCE</scope>
    <source>
        <strain evidence="1">Benny 63K</strain>
    </source>
</reference>
<proteinExistence type="predicted"/>
<name>A0ACC1IW96_9FUNG</name>
<evidence type="ECO:0000313" key="2">
    <source>
        <dbReference type="Proteomes" id="UP001150581"/>
    </source>
</evidence>
<accession>A0ACC1IW96</accession>
<dbReference type="Proteomes" id="UP001150581">
    <property type="component" value="Unassembled WGS sequence"/>
</dbReference>
<gene>
    <name evidence="1" type="ORF">LPJ66_000380</name>
</gene>
<dbReference type="EMBL" id="JANBPG010000009">
    <property type="protein sequence ID" value="KAJ1901984.1"/>
    <property type="molecule type" value="Genomic_DNA"/>
</dbReference>
<organism evidence="1 2">
    <name type="scientific">Kickxella alabastrina</name>
    <dbReference type="NCBI Taxonomy" id="61397"/>
    <lineage>
        <taxon>Eukaryota</taxon>
        <taxon>Fungi</taxon>
        <taxon>Fungi incertae sedis</taxon>
        <taxon>Zoopagomycota</taxon>
        <taxon>Kickxellomycotina</taxon>
        <taxon>Kickxellomycetes</taxon>
        <taxon>Kickxellales</taxon>
        <taxon>Kickxellaceae</taxon>
        <taxon>Kickxella</taxon>
    </lineage>
</organism>
<protein>
    <submittedName>
        <fullName evidence="1">Uncharacterized protein</fullName>
    </submittedName>
</protein>
<comment type="caution">
    <text evidence="1">The sequence shown here is derived from an EMBL/GenBank/DDBJ whole genome shotgun (WGS) entry which is preliminary data.</text>
</comment>
<sequence>MRDELAAQQQQQEQVAATEASSESAKAESTARLKFKPKPKRLNMKQTLNFHTFKQRKDSFMRRGRYRWPYLKYTSYLAQPDTLALAGFSFNPVKDAPDNVQCFHCGFELTGWEPSDDPFSEHYAHQPSCTYATLHCQTREAHLGNKVEWKGWPVNNMDAETKKKLVDMRSDVATRLATFNENEWPHTGRKDWNVTPEKLANAGFYYTPEWPGDDTAACLFCGYMLAEWEAEDDPNAEHEKRVPECLFFTLLRDNGMPLVASPLPKDTPRRVSMRTSLQAVTIVDSDDDERAASDSSASKRPRLSGDLIKEVKAEEQDDDVAGLMAEAKKEQLVEESDQEEHDEMRVDQNDEQSEMAQNDEESGVVQNDEESEIDHDEWPANKTDAHDAEEQEDHAIEEGYEHEPHGIGEEHQMDAQSGPDTQVGPDISDASEISDYSGNEQEQSDSDIEHASDTSPDTQLSNTQVANDMLSSPEEMAIDEYQQSTQVGDAEDAAWDLDEVEEDMTVEEFIHACCNQKVASLEASAAQMISSFMQRAENTRERIYNMPL</sequence>
<keyword evidence="2" id="KW-1185">Reference proteome</keyword>
<evidence type="ECO:0000313" key="1">
    <source>
        <dbReference type="EMBL" id="KAJ1901984.1"/>
    </source>
</evidence>